<dbReference type="Proteomes" id="UP000757232">
    <property type="component" value="Unassembled WGS sequence"/>
</dbReference>
<organism evidence="3 4">
    <name type="scientific">Sanghuangporus baumii</name>
    <name type="common">Phellinus baumii</name>
    <dbReference type="NCBI Taxonomy" id="108892"/>
    <lineage>
        <taxon>Eukaryota</taxon>
        <taxon>Fungi</taxon>
        <taxon>Dikarya</taxon>
        <taxon>Basidiomycota</taxon>
        <taxon>Agaricomycotina</taxon>
        <taxon>Agaricomycetes</taxon>
        <taxon>Hymenochaetales</taxon>
        <taxon>Hymenochaetaceae</taxon>
        <taxon>Sanghuangporus</taxon>
    </lineage>
</organism>
<dbReference type="PANTHER" id="PTHR40465:SF1">
    <property type="entry name" value="DUF6534 DOMAIN-CONTAINING PROTEIN"/>
    <property type="match status" value="1"/>
</dbReference>
<evidence type="ECO:0000256" key="1">
    <source>
        <dbReference type="SAM" id="Phobius"/>
    </source>
</evidence>
<feature type="transmembrane region" description="Helical" evidence="1">
    <location>
        <begin position="92"/>
        <end position="111"/>
    </location>
</feature>
<keyword evidence="1" id="KW-0812">Transmembrane</keyword>
<feature type="transmembrane region" description="Helical" evidence="1">
    <location>
        <begin position="163"/>
        <end position="185"/>
    </location>
</feature>
<proteinExistence type="predicted"/>
<dbReference type="PANTHER" id="PTHR40465">
    <property type="entry name" value="CHROMOSOME 1, WHOLE GENOME SHOTGUN SEQUENCE"/>
    <property type="match status" value="1"/>
</dbReference>
<gene>
    <name evidence="3" type="ORF">A7U60_g2421</name>
</gene>
<reference evidence="3" key="1">
    <citation type="submission" date="2016-06" db="EMBL/GenBank/DDBJ databases">
        <title>Draft Genome sequence of the fungus Inonotus baumii.</title>
        <authorList>
            <person name="Zhu H."/>
            <person name="Lin W."/>
        </authorList>
    </citation>
    <scope>NUCLEOTIDE SEQUENCE</scope>
    <source>
        <strain evidence="3">821</strain>
    </source>
</reference>
<feature type="transmembrane region" description="Helical" evidence="1">
    <location>
        <begin position="123"/>
        <end position="143"/>
    </location>
</feature>
<dbReference type="OrthoDB" id="3265526at2759"/>
<dbReference type="EMBL" id="LNZH02000134">
    <property type="protein sequence ID" value="OCB90410.1"/>
    <property type="molecule type" value="Genomic_DNA"/>
</dbReference>
<keyword evidence="1" id="KW-0472">Membrane</keyword>
<evidence type="ECO:0000313" key="3">
    <source>
        <dbReference type="EMBL" id="OCB90410.1"/>
    </source>
</evidence>
<evidence type="ECO:0000313" key="4">
    <source>
        <dbReference type="Proteomes" id="UP000757232"/>
    </source>
</evidence>
<evidence type="ECO:0000259" key="2">
    <source>
        <dbReference type="Pfam" id="PF20152"/>
    </source>
</evidence>
<dbReference type="AlphaFoldDB" id="A0A9Q5I2T3"/>
<comment type="caution">
    <text evidence="3">The sequence shown here is derived from an EMBL/GenBank/DDBJ whole genome shotgun (WGS) entry which is preliminary data.</text>
</comment>
<protein>
    <recommendedName>
        <fullName evidence="2">DUF6534 domain-containing protein</fullName>
    </recommendedName>
</protein>
<feature type="transmembrane region" description="Helical" evidence="1">
    <location>
        <begin position="197"/>
        <end position="223"/>
    </location>
</feature>
<sequence>MTSLPPSNLDSTYGCLFLSVIFSAVLWGVGCLQLYHYYDKFSTTDPRWLKAYIFLLWIVDTAQQVLRLQIGYVFFVKGIADPTLLHYLPKTFASGGILVAIVDAMVQIIFARRAWYLSKKNRILTAILCLFILGQFTATIIYTIRLFSFSQVLQVVEAVHVELAMNCIMAFTDTMLALVLIYLLRKGRSGIKTTDSIINRLIIYTVGSGLAMALCMIAALIAAQAAPNSFIYLVIDESLPRLYLNCLLASLNSRESLRENLQRGAMEMALHLEDHSFSLPRRALVQPDSFSKTTCPGAIECRVDIDVESGTDHQNVSNYSA</sequence>
<dbReference type="Pfam" id="PF20152">
    <property type="entry name" value="DUF6534"/>
    <property type="match status" value="1"/>
</dbReference>
<dbReference type="InterPro" id="IPR045339">
    <property type="entry name" value="DUF6534"/>
</dbReference>
<name>A0A9Q5I2T3_SANBA</name>
<feature type="transmembrane region" description="Helical" evidence="1">
    <location>
        <begin position="49"/>
        <end position="72"/>
    </location>
</feature>
<feature type="transmembrane region" description="Helical" evidence="1">
    <location>
        <begin position="16"/>
        <end position="37"/>
    </location>
</feature>
<keyword evidence="1" id="KW-1133">Transmembrane helix</keyword>
<keyword evidence="4" id="KW-1185">Reference proteome</keyword>
<accession>A0A9Q5I2T3</accession>
<feature type="domain" description="DUF6534" evidence="2">
    <location>
        <begin position="170"/>
        <end position="256"/>
    </location>
</feature>